<evidence type="ECO:0000256" key="1">
    <source>
        <dbReference type="SAM" id="MobiDB-lite"/>
    </source>
</evidence>
<evidence type="ECO:0000313" key="2">
    <source>
        <dbReference type="EMBL" id="GAA1554055.1"/>
    </source>
</evidence>
<reference evidence="2 3" key="1">
    <citation type="journal article" date="2019" name="Int. J. Syst. Evol. Microbiol.">
        <title>The Global Catalogue of Microorganisms (GCM) 10K type strain sequencing project: providing services to taxonomists for standard genome sequencing and annotation.</title>
        <authorList>
            <consortium name="The Broad Institute Genomics Platform"/>
            <consortium name="The Broad Institute Genome Sequencing Center for Infectious Disease"/>
            <person name="Wu L."/>
            <person name="Ma J."/>
        </authorList>
    </citation>
    <scope>NUCLEOTIDE SEQUENCE [LARGE SCALE GENOMIC DNA]</scope>
    <source>
        <strain evidence="2 3">JCM 13319</strain>
    </source>
</reference>
<accession>A0ABN2CCW1</accession>
<dbReference type="EMBL" id="BAAALY010000015">
    <property type="protein sequence ID" value="GAA1554055.1"/>
    <property type="molecule type" value="Genomic_DNA"/>
</dbReference>
<feature type="region of interest" description="Disordered" evidence="1">
    <location>
        <begin position="131"/>
        <end position="160"/>
    </location>
</feature>
<sequence>MDAIKAIATELGEIGGMLLLVGAWAGDSDLLDDPQIRGRLSLSELNVYAIRTNADKSLWQKLLKSWESALEPYLPDTPRSALSRDYARYLYERTQGYVGDLAKCLARATATAIADGRCQLEAEDLVAARLSQRARDHEGSSDSVAHRPESKRASRSRDVG</sequence>
<feature type="compositionally biased region" description="Basic and acidic residues" evidence="1">
    <location>
        <begin position="133"/>
        <end position="160"/>
    </location>
</feature>
<dbReference type="Proteomes" id="UP001501791">
    <property type="component" value="Unassembled WGS sequence"/>
</dbReference>
<comment type="caution">
    <text evidence="2">The sequence shown here is derived from an EMBL/GenBank/DDBJ whole genome shotgun (WGS) entry which is preliminary data.</text>
</comment>
<proteinExistence type="predicted"/>
<organism evidence="2 3">
    <name type="scientific">Brevibacterium picturae</name>
    <dbReference type="NCBI Taxonomy" id="260553"/>
    <lineage>
        <taxon>Bacteria</taxon>
        <taxon>Bacillati</taxon>
        <taxon>Actinomycetota</taxon>
        <taxon>Actinomycetes</taxon>
        <taxon>Micrococcales</taxon>
        <taxon>Brevibacteriaceae</taxon>
        <taxon>Brevibacterium</taxon>
    </lineage>
</organism>
<keyword evidence="3" id="KW-1185">Reference proteome</keyword>
<name>A0ABN2CCW1_9MICO</name>
<evidence type="ECO:0000313" key="3">
    <source>
        <dbReference type="Proteomes" id="UP001501791"/>
    </source>
</evidence>
<protein>
    <submittedName>
        <fullName evidence="2">Uncharacterized protein</fullName>
    </submittedName>
</protein>
<gene>
    <name evidence="2" type="ORF">GCM10009691_30500</name>
</gene>